<dbReference type="KEGG" id="cate:C2869_17985"/>
<accession>A0A2S0VVE0</accession>
<dbReference type="AlphaFoldDB" id="A0A2S0VVE0"/>
<name>A0A2S0VVE0_9ALTE</name>
<reference evidence="1 2" key="1">
    <citation type="submission" date="2018-01" db="EMBL/GenBank/DDBJ databases">
        <title>Genome sequence of a Cantenovulum-like bacteria.</title>
        <authorList>
            <person name="Tan W.R."/>
            <person name="Lau N.-S."/>
            <person name="Go F."/>
            <person name="Amirul A.-A.A."/>
        </authorList>
    </citation>
    <scope>NUCLEOTIDE SEQUENCE [LARGE SCALE GENOMIC DNA]</scope>
    <source>
        <strain evidence="1 2">CCB-QB4</strain>
    </source>
</reference>
<protein>
    <submittedName>
        <fullName evidence="1">Uncharacterized protein</fullName>
    </submittedName>
</protein>
<dbReference type="EMBL" id="CP026604">
    <property type="protein sequence ID" value="AWB68186.1"/>
    <property type="molecule type" value="Genomic_DNA"/>
</dbReference>
<dbReference type="Proteomes" id="UP000244441">
    <property type="component" value="Chromosome"/>
</dbReference>
<keyword evidence="2" id="KW-1185">Reference proteome</keyword>
<dbReference type="OrthoDB" id="5906620at2"/>
<gene>
    <name evidence="1" type="ORF">C2869_17985</name>
</gene>
<proteinExistence type="predicted"/>
<organism evidence="1 2">
    <name type="scientific">Saccharobesus litoralis</name>
    <dbReference type="NCBI Taxonomy" id="2172099"/>
    <lineage>
        <taxon>Bacteria</taxon>
        <taxon>Pseudomonadati</taxon>
        <taxon>Pseudomonadota</taxon>
        <taxon>Gammaproteobacteria</taxon>
        <taxon>Alteromonadales</taxon>
        <taxon>Alteromonadaceae</taxon>
        <taxon>Saccharobesus</taxon>
    </lineage>
</organism>
<sequence>MKRKLTAQQKREKAERKKQFETIFINGKQVKVKRQPTIDGLPVDEWLAENADPIFLHQNEMWDVLDQRMQDEAANDLATKQKRMKEREMAIDDDFEIPF</sequence>
<evidence type="ECO:0000313" key="1">
    <source>
        <dbReference type="EMBL" id="AWB68186.1"/>
    </source>
</evidence>
<evidence type="ECO:0000313" key="2">
    <source>
        <dbReference type="Proteomes" id="UP000244441"/>
    </source>
</evidence>
<dbReference type="RefSeq" id="WP_108604250.1">
    <property type="nucleotide sequence ID" value="NZ_CP026604.1"/>
</dbReference>